<proteinExistence type="predicted"/>
<feature type="compositionally biased region" description="Pro residues" evidence="1">
    <location>
        <begin position="200"/>
        <end position="209"/>
    </location>
</feature>
<sequence length="438" mass="49445">MIMRKKIMLWLSMMVVLGFLLHSCVHDDVISSSDPPLIYSKEYTSKSLWKEDETYIKNVMKVYHENEAQIKKVNGIPLWDYAMTMGYTDESFLVVPVANGKDIVACIEVPRYGDQITFVYDNNMDHLKFFQGYTTAPKRKEVQQTREQSSMAGRLKLCSVTVVEMWYPDNENEPNGSGHWEVTGYITKCDEMQGGDGPSNPNPEGPTYPYPGGGGGTQPQNQNPCEKLKTQNANPQFTGKIDDLKSKLTLKKETGYVEKTNGSFDYKDNATATETANSLSLGTPTADMKGYLHTHPNDFEIEYPDGTIEYRKGFKIFSPADVIYFNQMVALANQNGIPLGDIYAVMVSGTGTYQIRFTGNVNQIKTVYTNTKFEYNEMYKTYFSDNKQNSDELNFLKFMDEHMYVKGVSLVKMNDSGTFTTKTLNSDKSGLAESDCPQ</sequence>
<evidence type="ECO:0000313" key="4">
    <source>
        <dbReference type="Proteomes" id="UP000186373"/>
    </source>
</evidence>
<evidence type="ECO:0000256" key="2">
    <source>
        <dbReference type="SAM" id="SignalP"/>
    </source>
</evidence>
<feature type="chain" id="PRO_5012546249" evidence="2">
    <location>
        <begin position="28"/>
        <end position="438"/>
    </location>
</feature>
<gene>
    <name evidence="3" type="ORF">SAMN05421639_11113</name>
</gene>
<reference evidence="4" key="1">
    <citation type="submission" date="2017-01" db="EMBL/GenBank/DDBJ databases">
        <authorList>
            <person name="Varghese N."/>
            <person name="Submissions S."/>
        </authorList>
    </citation>
    <scope>NUCLEOTIDE SEQUENCE [LARGE SCALE GENOMIC DNA]</scope>
    <source>
        <strain evidence="4">DSM 17126</strain>
    </source>
</reference>
<feature type="region of interest" description="Disordered" evidence="1">
    <location>
        <begin position="189"/>
        <end position="240"/>
    </location>
</feature>
<accession>A0A1N7KI02</accession>
<keyword evidence="2" id="KW-0732">Signal</keyword>
<feature type="signal peptide" evidence="2">
    <location>
        <begin position="1"/>
        <end position="27"/>
    </location>
</feature>
<evidence type="ECO:0000256" key="1">
    <source>
        <dbReference type="SAM" id="MobiDB-lite"/>
    </source>
</evidence>
<dbReference type="Proteomes" id="UP000186373">
    <property type="component" value="Unassembled WGS sequence"/>
</dbReference>
<dbReference type="EMBL" id="FTNY01000011">
    <property type="protein sequence ID" value="SIS61169.1"/>
    <property type="molecule type" value="Genomic_DNA"/>
</dbReference>
<name>A0A1N7KI02_9FLAO</name>
<organism evidence="3 4">
    <name type="scientific">Chryseobacterium shigense</name>
    <dbReference type="NCBI Taxonomy" id="297244"/>
    <lineage>
        <taxon>Bacteria</taxon>
        <taxon>Pseudomonadati</taxon>
        <taxon>Bacteroidota</taxon>
        <taxon>Flavobacteriia</taxon>
        <taxon>Flavobacteriales</taxon>
        <taxon>Weeksellaceae</taxon>
        <taxon>Chryseobacterium group</taxon>
        <taxon>Chryseobacterium</taxon>
    </lineage>
</organism>
<keyword evidence="4" id="KW-1185">Reference proteome</keyword>
<dbReference type="AlphaFoldDB" id="A0A1N7KI02"/>
<protein>
    <submittedName>
        <fullName evidence="3">Uncharacterized protein</fullName>
    </submittedName>
</protein>
<evidence type="ECO:0000313" key="3">
    <source>
        <dbReference type="EMBL" id="SIS61169.1"/>
    </source>
</evidence>